<dbReference type="PANTHER" id="PTHR31973:SF197">
    <property type="entry name" value="SWIM-TYPE DOMAIN-CONTAINING PROTEIN"/>
    <property type="match status" value="1"/>
</dbReference>
<sequence>MPVKNKIKEEDVDSVDEDVTRWTREKLMREFENNEFEDLTKDSFFDNDGDDIPTIDDIENHEGLVDNRDFVMGSSNLYEKEDHKDKEPFLPPQAPESMLKIGIELPNISECRSFMRNFAITQRFIFRQKKNEKLCVQIQKSNPDSIATCNREDGNLKFTDMRISFKAVLDGFTKGCRAIHGLDGCFLKGKYGGQFLRIISLDANYGLFPIAVFLCRNEYQATWIKLLT</sequence>
<reference evidence="1 2" key="1">
    <citation type="journal article" date="2020" name="IScience">
        <title>Genome Sequencing of the Endangered Kingdonia uniflora (Circaeasteraceae, Ranunculales) Reveals Potential Mechanisms of Evolutionary Specialization.</title>
        <authorList>
            <person name="Sun Y."/>
            <person name="Deng T."/>
            <person name="Zhang A."/>
            <person name="Moore M.J."/>
            <person name="Landis J.B."/>
            <person name="Lin N."/>
            <person name="Zhang H."/>
            <person name="Zhang X."/>
            <person name="Huang J."/>
            <person name="Zhang X."/>
            <person name="Sun H."/>
            <person name="Wang H."/>
        </authorList>
    </citation>
    <scope>NUCLEOTIDE SEQUENCE [LARGE SCALE GENOMIC DNA]</scope>
    <source>
        <strain evidence="1">TB1705</strain>
        <tissue evidence="1">Leaf</tissue>
    </source>
</reference>
<organism evidence="1 2">
    <name type="scientific">Kingdonia uniflora</name>
    <dbReference type="NCBI Taxonomy" id="39325"/>
    <lineage>
        <taxon>Eukaryota</taxon>
        <taxon>Viridiplantae</taxon>
        <taxon>Streptophyta</taxon>
        <taxon>Embryophyta</taxon>
        <taxon>Tracheophyta</taxon>
        <taxon>Spermatophyta</taxon>
        <taxon>Magnoliopsida</taxon>
        <taxon>Ranunculales</taxon>
        <taxon>Circaeasteraceae</taxon>
        <taxon>Kingdonia</taxon>
    </lineage>
</organism>
<evidence type="ECO:0000313" key="1">
    <source>
        <dbReference type="EMBL" id="KAF6165458.1"/>
    </source>
</evidence>
<accession>A0A7J7NF09</accession>
<gene>
    <name evidence="1" type="ORF">GIB67_017940</name>
</gene>
<name>A0A7J7NF09_9MAGN</name>
<dbReference type="Proteomes" id="UP000541444">
    <property type="component" value="Unassembled WGS sequence"/>
</dbReference>
<dbReference type="PANTHER" id="PTHR31973">
    <property type="entry name" value="POLYPROTEIN, PUTATIVE-RELATED"/>
    <property type="match status" value="1"/>
</dbReference>
<keyword evidence="2" id="KW-1185">Reference proteome</keyword>
<dbReference type="EMBL" id="JACGCM010000853">
    <property type="protein sequence ID" value="KAF6165458.1"/>
    <property type="molecule type" value="Genomic_DNA"/>
</dbReference>
<protein>
    <recommendedName>
        <fullName evidence="3">Transposase</fullName>
    </recommendedName>
</protein>
<evidence type="ECO:0008006" key="3">
    <source>
        <dbReference type="Google" id="ProtNLM"/>
    </source>
</evidence>
<evidence type="ECO:0000313" key="2">
    <source>
        <dbReference type="Proteomes" id="UP000541444"/>
    </source>
</evidence>
<proteinExistence type="predicted"/>
<dbReference type="AlphaFoldDB" id="A0A7J7NF09"/>
<comment type="caution">
    <text evidence="1">The sequence shown here is derived from an EMBL/GenBank/DDBJ whole genome shotgun (WGS) entry which is preliminary data.</text>
</comment>